<proteinExistence type="predicted"/>
<dbReference type="EMBL" id="QHLY01000005">
    <property type="protein sequence ID" value="PXA71985.1"/>
    <property type="molecule type" value="Genomic_DNA"/>
</dbReference>
<sequence>MNLLLRFTHRATAFFGEIAQLVIEWMGGGNGDPDRLRAANSRRARSSSSRSARSATRRRPRKR</sequence>
<reference evidence="2 3" key="1">
    <citation type="submission" date="2018-05" db="EMBL/GenBank/DDBJ databases">
        <title>Genetic diversity of glacier-inhabiting Cryobacterium bacteria in China and description of Cryobacterium mengkeensis sp. nov. and Arthrobacter glacialis sp. nov.</title>
        <authorList>
            <person name="Liu Q."/>
            <person name="Xin Y.-H."/>
        </authorList>
    </citation>
    <scope>NUCLEOTIDE SEQUENCE [LARGE SCALE GENOMIC DNA]</scope>
    <source>
        <strain evidence="2 3">SK-1</strain>
    </source>
</reference>
<dbReference type="Proteomes" id="UP000246722">
    <property type="component" value="Unassembled WGS sequence"/>
</dbReference>
<evidence type="ECO:0000313" key="2">
    <source>
        <dbReference type="EMBL" id="PXA71985.1"/>
    </source>
</evidence>
<accession>A0A317ZXM4</accession>
<comment type="caution">
    <text evidence="2">The sequence shown here is derived from an EMBL/GenBank/DDBJ whole genome shotgun (WGS) entry which is preliminary data.</text>
</comment>
<keyword evidence="3" id="KW-1185">Reference proteome</keyword>
<name>A0A317ZXM4_9MICO</name>
<feature type="region of interest" description="Disordered" evidence="1">
    <location>
        <begin position="32"/>
        <end position="63"/>
    </location>
</feature>
<protein>
    <submittedName>
        <fullName evidence="2">Uncharacterized protein</fullName>
    </submittedName>
</protein>
<organism evidence="2 3">
    <name type="scientific">Cryobacterium arcticum</name>
    <dbReference type="NCBI Taxonomy" id="670052"/>
    <lineage>
        <taxon>Bacteria</taxon>
        <taxon>Bacillati</taxon>
        <taxon>Actinomycetota</taxon>
        <taxon>Actinomycetes</taxon>
        <taxon>Micrococcales</taxon>
        <taxon>Microbacteriaceae</taxon>
        <taxon>Cryobacterium</taxon>
    </lineage>
</organism>
<dbReference type="RefSeq" id="WP_110125508.1">
    <property type="nucleotide sequence ID" value="NZ_QHLY01000005.1"/>
</dbReference>
<dbReference type="AlphaFoldDB" id="A0A317ZXM4"/>
<evidence type="ECO:0000313" key="3">
    <source>
        <dbReference type="Proteomes" id="UP000246722"/>
    </source>
</evidence>
<gene>
    <name evidence="2" type="ORF">CTB96_03475</name>
</gene>
<evidence type="ECO:0000256" key="1">
    <source>
        <dbReference type="SAM" id="MobiDB-lite"/>
    </source>
</evidence>
<dbReference type="OrthoDB" id="5125826at2"/>